<protein>
    <submittedName>
        <fullName evidence="3">DgyrCDS11040</fullName>
    </submittedName>
</protein>
<feature type="region of interest" description="Disordered" evidence="1">
    <location>
        <begin position="219"/>
        <end position="270"/>
    </location>
</feature>
<dbReference type="OrthoDB" id="74813at2759"/>
<dbReference type="GO" id="GO:0030619">
    <property type="term" value="F:U1 snRNA binding"/>
    <property type="evidence" value="ECO:0007669"/>
    <property type="project" value="TreeGrafter"/>
</dbReference>
<dbReference type="GO" id="GO:0015030">
    <property type="term" value="C:Cajal body"/>
    <property type="evidence" value="ECO:0007669"/>
    <property type="project" value="TreeGrafter"/>
</dbReference>
<evidence type="ECO:0000256" key="1">
    <source>
        <dbReference type="SAM" id="MobiDB-lite"/>
    </source>
</evidence>
<feature type="compositionally biased region" description="Basic and acidic residues" evidence="1">
    <location>
        <begin position="253"/>
        <end position="265"/>
    </location>
</feature>
<comment type="caution">
    <text evidence="3">The sequence shown here is derived from an EMBL/GenBank/DDBJ whole genome shotgun (WGS) entry which is preliminary data.</text>
</comment>
<dbReference type="Proteomes" id="UP000549394">
    <property type="component" value="Unassembled WGS sequence"/>
</dbReference>
<reference evidence="3 4" key="1">
    <citation type="submission" date="2020-08" db="EMBL/GenBank/DDBJ databases">
        <authorList>
            <person name="Hejnol A."/>
        </authorList>
    </citation>
    <scope>NUCLEOTIDE SEQUENCE [LARGE SCALE GENOMIC DNA]</scope>
</reference>
<dbReference type="Pfam" id="PF23086">
    <property type="entry name" value="Tudor_Coilin"/>
    <property type="match status" value="1"/>
</dbReference>
<dbReference type="InterPro" id="IPR056398">
    <property type="entry name" value="Tudor_Coilin"/>
</dbReference>
<proteinExistence type="predicted"/>
<evidence type="ECO:0000313" key="3">
    <source>
        <dbReference type="EMBL" id="CAD5122631.1"/>
    </source>
</evidence>
<accession>A0A7I8W3H5</accession>
<dbReference type="PANTHER" id="PTHR15197">
    <property type="entry name" value="COILIN P80"/>
    <property type="match status" value="1"/>
</dbReference>
<gene>
    <name evidence="3" type="ORF">DGYR_LOCUS10421</name>
</gene>
<dbReference type="GO" id="GO:0030620">
    <property type="term" value="F:U2 snRNA binding"/>
    <property type="evidence" value="ECO:0007669"/>
    <property type="project" value="TreeGrafter"/>
</dbReference>
<feature type="compositionally biased region" description="Polar residues" evidence="1">
    <location>
        <begin position="242"/>
        <end position="251"/>
    </location>
</feature>
<keyword evidence="4" id="KW-1185">Reference proteome</keyword>
<name>A0A7I8W3H5_9ANNE</name>
<dbReference type="AlphaFoldDB" id="A0A7I8W3H5"/>
<dbReference type="PANTHER" id="PTHR15197:SF0">
    <property type="entry name" value="COILIN"/>
    <property type="match status" value="1"/>
</dbReference>
<feature type="domain" description="Coilin tudor" evidence="2">
    <location>
        <begin position="337"/>
        <end position="384"/>
    </location>
</feature>
<dbReference type="GO" id="GO:0000387">
    <property type="term" value="P:spliceosomal snRNP assembly"/>
    <property type="evidence" value="ECO:0007669"/>
    <property type="project" value="TreeGrafter"/>
</dbReference>
<dbReference type="InterPro" id="IPR024822">
    <property type="entry name" value="Coilin"/>
</dbReference>
<organism evidence="3 4">
    <name type="scientific">Dimorphilus gyrociliatus</name>
    <dbReference type="NCBI Taxonomy" id="2664684"/>
    <lineage>
        <taxon>Eukaryota</taxon>
        <taxon>Metazoa</taxon>
        <taxon>Spiralia</taxon>
        <taxon>Lophotrochozoa</taxon>
        <taxon>Annelida</taxon>
        <taxon>Polychaeta</taxon>
        <taxon>Polychaeta incertae sedis</taxon>
        <taxon>Dinophilidae</taxon>
        <taxon>Dimorphilus</taxon>
    </lineage>
</organism>
<evidence type="ECO:0000313" key="4">
    <source>
        <dbReference type="Proteomes" id="UP000549394"/>
    </source>
</evidence>
<dbReference type="EMBL" id="CAJFCJ010000018">
    <property type="protein sequence ID" value="CAD5122631.1"/>
    <property type="molecule type" value="Genomic_DNA"/>
</dbReference>
<evidence type="ECO:0000259" key="2">
    <source>
        <dbReference type="Pfam" id="PF23086"/>
    </source>
</evidence>
<sequence>MASEKIRIRLDIDPSLIDFNKIPSSKIWYHLNFKEQPTISSLLNDISTKFLWKQTSHLKASLQQYHLPKEETTKIIEEDEILIITYHKSIKRKISEGDEICSMKKVFTNNIDEAANTSLVNHSSSNFQNKAVNNTESPAQTLNDSFEDKTDVGLVRRRNRKRRKKNKTDVNEDAYTNTSFILTNSTVGSNIVPNIKPPKSKRRYKDILPASSHITFLSDEEKETVETSKNTDEDNNGVPCNESFNNNTNQLSDEDKQTEEMDVSKTESTPCQMPVVTREKKTTTPVIQDDIIIYKRQRNRKEIKSSMAQDLNSSTPCTSSIVKNGISIESLLAKGKEMKKPPDINDWIVYKILELGSSYTPEISDFRFGKVIDYDQVTQQLDVKLVLIKSDETYELGTLDNVCWTSMIEPRVVEGFDLANVK</sequence>